<comment type="caution">
    <text evidence="2">The sequence shown here is derived from an EMBL/GenBank/DDBJ whole genome shotgun (WGS) entry which is preliminary data.</text>
</comment>
<evidence type="ECO:0000313" key="3">
    <source>
        <dbReference type="Proteomes" id="UP000638849"/>
    </source>
</evidence>
<protein>
    <recommendedName>
        <fullName evidence="1">MAE-28990/MAE-18760-like HEPN domain-containing protein</fullName>
    </recommendedName>
</protein>
<evidence type="ECO:0000313" key="2">
    <source>
        <dbReference type="EMBL" id="MBI0316329.1"/>
    </source>
</evidence>
<dbReference type="Pfam" id="PF18737">
    <property type="entry name" value="HEPN_MAE_28990"/>
    <property type="match status" value="1"/>
</dbReference>
<dbReference type="RefSeq" id="WP_198279165.1">
    <property type="nucleotide sequence ID" value="NZ_BAAAIF010000013.1"/>
</dbReference>
<name>A0ABS0RHK0_9ACTN</name>
<keyword evidence="3" id="KW-1185">Reference proteome</keyword>
<dbReference type="EMBL" id="JAEEAQ010000280">
    <property type="protein sequence ID" value="MBI0316329.1"/>
    <property type="molecule type" value="Genomic_DNA"/>
</dbReference>
<gene>
    <name evidence="2" type="ORF">JBF12_25755</name>
</gene>
<evidence type="ECO:0000259" key="1">
    <source>
        <dbReference type="Pfam" id="PF18737"/>
    </source>
</evidence>
<feature type="domain" description="MAE-28990/MAE-18760-like HEPN" evidence="1">
    <location>
        <begin position="7"/>
        <end position="222"/>
    </location>
</feature>
<dbReference type="InterPro" id="IPR040788">
    <property type="entry name" value="HEPN_MAE_28990"/>
</dbReference>
<dbReference type="Proteomes" id="UP000638849">
    <property type="component" value="Unassembled WGS sequence"/>
</dbReference>
<organism evidence="2 3">
    <name type="scientific">Streptomyces javensis</name>
    <dbReference type="NCBI Taxonomy" id="114698"/>
    <lineage>
        <taxon>Bacteria</taxon>
        <taxon>Bacillati</taxon>
        <taxon>Actinomycetota</taxon>
        <taxon>Actinomycetes</taxon>
        <taxon>Kitasatosporales</taxon>
        <taxon>Streptomycetaceae</taxon>
        <taxon>Streptomyces</taxon>
        <taxon>Streptomyces violaceusniger group</taxon>
    </lineage>
</organism>
<proteinExistence type="predicted"/>
<sequence>MNVAELRAQLEEDLAWRLDELRHLRNRLLGSDIESEWSASSMRAILVMQYAHLEGFTRNAFSLYVSVVNSRKVNAVQLKPQLLAAALGPEFDALRKNKGENEDEEEEEGKLTRRARNHVSFLQRLNELTAGHLEISAETAISMEMNLGRDVLRRCLYMLAIPMDEVSRAQYSSIEFVKNARNDIAHGSRKDRISSGMFKAHTVKCEQFMKDLTRIITSATSRQIFLAE</sequence>
<accession>A0ABS0RHK0</accession>
<reference evidence="2 3" key="1">
    <citation type="submission" date="2020-12" db="EMBL/GenBank/DDBJ databases">
        <authorList>
            <person name="Kusuma A.B."/>
            <person name="Nouioui I."/>
            <person name="Goodfellow M."/>
        </authorList>
    </citation>
    <scope>NUCLEOTIDE SEQUENCE [LARGE SCALE GENOMIC DNA]</scope>
    <source>
        <strain evidence="2 3">DSM 41764</strain>
    </source>
</reference>